<accession>A0A975HMW7</accession>
<reference evidence="2" key="1">
    <citation type="submission" date="2021-03" db="EMBL/GenBank/DDBJ databases">
        <title>Complete Genome of Pseudoalteromonas xiamenensis STKMTI.2, a new potential marine bacterium producing anti-Vibrio compounds.</title>
        <authorList>
            <person name="Handayani D.P."/>
            <person name="Isnansetyo A."/>
            <person name="Istiqomah I."/>
            <person name="Jumina J."/>
        </authorList>
    </citation>
    <scope>NUCLEOTIDE SEQUENCE</scope>
    <source>
        <strain evidence="2">STKMTI.2</strain>
        <plasmid evidence="2">unnamed5</plasmid>
    </source>
</reference>
<dbReference type="RefSeq" id="WP_208845168.1">
    <property type="nucleotide sequence ID" value="NZ_CP072135.1"/>
</dbReference>
<dbReference type="EMBL" id="CP072135">
    <property type="protein sequence ID" value="QTH73556.1"/>
    <property type="molecule type" value="Genomic_DNA"/>
</dbReference>
<evidence type="ECO:0008006" key="4">
    <source>
        <dbReference type="Google" id="ProtNLM"/>
    </source>
</evidence>
<keyword evidence="1" id="KW-0812">Transmembrane</keyword>
<name>A0A975HMW7_9GAMM</name>
<keyword evidence="1" id="KW-0472">Membrane</keyword>
<proteinExistence type="predicted"/>
<evidence type="ECO:0000313" key="3">
    <source>
        <dbReference type="Proteomes" id="UP000664904"/>
    </source>
</evidence>
<gene>
    <name evidence="2" type="ORF">J5O05_18905</name>
</gene>
<sequence>MQLPNSLLTFANLCLFVFTLLFCISVMLSYPLANFLSMQSQIAAHIATIIVAALIKISYVVRRVCQYQLGLEVR</sequence>
<protein>
    <recommendedName>
        <fullName evidence="4">Orphan protein</fullName>
    </recommendedName>
</protein>
<geneLocation type="plasmid" evidence="2 3">
    <name>unnamed5</name>
</geneLocation>
<feature type="transmembrane region" description="Helical" evidence="1">
    <location>
        <begin position="42"/>
        <end position="61"/>
    </location>
</feature>
<evidence type="ECO:0000313" key="2">
    <source>
        <dbReference type="EMBL" id="QTH73556.1"/>
    </source>
</evidence>
<organism evidence="2 3">
    <name type="scientific">Pseudoalteromonas xiamenensis</name>
    <dbReference type="NCBI Taxonomy" id="882626"/>
    <lineage>
        <taxon>Bacteria</taxon>
        <taxon>Pseudomonadati</taxon>
        <taxon>Pseudomonadota</taxon>
        <taxon>Gammaproteobacteria</taxon>
        <taxon>Alteromonadales</taxon>
        <taxon>Pseudoalteromonadaceae</taxon>
        <taxon>Pseudoalteromonas</taxon>
    </lineage>
</organism>
<dbReference type="AlphaFoldDB" id="A0A975HMW7"/>
<feature type="transmembrane region" description="Helical" evidence="1">
    <location>
        <begin position="7"/>
        <end position="30"/>
    </location>
</feature>
<dbReference type="KEGG" id="pxi:J5O05_18905"/>
<dbReference type="Proteomes" id="UP000664904">
    <property type="component" value="Plasmid unnamed5"/>
</dbReference>
<keyword evidence="1" id="KW-1133">Transmembrane helix</keyword>
<keyword evidence="3" id="KW-1185">Reference proteome</keyword>
<evidence type="ECO:0000256" key="1">
    <source>
        <dbReference type="SAM" id="Phobius"/>
    </source>
</evidence>
<keyword evidence="2" id="KW-0614">Plasmid</keyword>